<organism evidence="3 4">
    <name type="scientific">Eimeria necatrix</name>
    <dbReference type="NCBI Taxonomy" id="51315"/>
    <lineage>
        <taxon>Eukaryota</taxon>
        <taxon>Sar</taxon>
        <taxon>Alveolata</taxon>
        <taxon>Apicomplexa</taxon>
        <taxon>Conoidasida</taxon>
        <taxon>Coccidia</taxon>
        <taxon>Eucoccidiorida</taxon>
        <taxon>Eimeriorina</taxon>
        <taxon>Eimeriidae</taxon>
        <taxon>Eimeria</taxon>
    </lineage>
</organism>
<name>U6N0T6_9EIME</name>
<dbReference type="AlphaFoldDB" id="U6N0T6"/>
<dbReference type="Proteomes" id="UP000030754">
    <property type="component" value="Unassembled WGS sequence"/>
</dbReference>
<reference evidence="3" key="1">
    <citation type="submission" date="2013-10" db="EMBL/GenBank/DDBJ databases">
        <title>Genomic analysis of the causative agents of coccidiosis in chickens.</title>
        <authorList>
            <person name="Reid A.J."/>
            <person name="Blake D."/>
            <person name="Billington K."/>
            <person name="Browne H."/>
            <person name="Dunn M."/>
            <person name="Hung S."/>
            <person name="Kawahara F."/>
            <person name="Miranda-Saavedra D."/>
            <person name="Mourier T."/>
            <person name="Nagra H."/>
            <person name="Otto T.D."/>
            <person name="Rawlings N."/>
            <person name="Sanchez A."/>
            <person name="Sanders M."/>
            <person name="Subramaniam C."/>
            <person name="Tay Y."/>
            <person name="Dear P."/>
            <person name="Doerig C."/>
            <person name="Gruber A."/>
            <person name="Parkinson J."/>
            <person name="Shirley M."/>
            <person name="Wan K.L."/>
            <person name="Berriman M."/>
            <person name="Tomley F."/>
            <person name="Pain A."/>
        </authorList>
    </citation>
    <scope>NUCLEOTIDE SEQUENCE [LARGE SCALE GENOMIC DNA]</scope>
    <source>
        <strain evidence="3">Houghton</strain>
    </source>
</reference>
<dbReference type="OrthoDB" id="347905at2759"/>
<evidence type="ECO:0000256" key="2">
    <source>
        <dbReference type="SAM" id="MobiDB-lite"/>
    </source>
</evidence>
<dbReference type="GeneID" id="25475396"/>
<proteinExistence type="predicted"/>
<feature type="compositionally biased region" description="Low complexity" evidence="2">
    <location>
        <begin position="122"/>
        <end position="144"/>
    </location>
</feature>
<keyword evidence="1" id="KW-0175">Coiled coil</keyword>
<evidence type="ECO:0000313" key="4">
    <source>
        <dbReference type="Proteomes" id="UP000030754"/>
    </source>
</evidence>
<feature type="compositionally biased region" description="Polar residues" evidence="2">
    <location>
        <begin position="75"/>
        <end position="87"/>
    </location>
</feature>
<protein>
    <submittedName>
        <fullName evidence="3">Uncharacterized protein</fullName>
    </submittedName>
</protein>
<dbReference type="RefSeq" id="XP_013436851.1">
    <property type="nucleotide sequence ID" value="XM_013581397.1"/>
</dbReference>
<feature type="compositionally biased region" description="Basic and acidic residues" evidence="2">
    <location>
        <begin position="295"/>
        <end position="309"/>
    </location>
</feature>
<dbReference type="VEuPathDB" id="ToxoDB:ENH_00052490"/>
<dbReference type="EMBL" id="HG725537">
    <property type="protein sequence ID" value="CDJ68384.1"/>
    <property type="molecule type" value="Genomic_DNA"/>
</dbReference>
<accession>U6N0T6</accession>
<feature type="coiled-coil region" evidence="1">
    <location>
        <begin position="185"/>
        <end position="249"/>
    </location>
</feature>
<gene>
    <name evidence="3" type="ORF">ENH_00052490</name>
</gene>
<evidence type="ECO:0000256" key="1">
    <source>
        <dbReference type="SAM" id="Coils"/>
    </source>
</evidence>
<reference evidence="3" key="2">
    <citation type="submission" date="2013-10" db="EMBL/GenBank/DDBJ databases">
        <authorList>
            <person name="Aslett M."/>
        </authorList>
    </citation>
    <scope>NUCLEOTIDE SEQUENCE [LARGE SCALE GENOMIC DNA]</scope>
    <source>
        <strain evidence="3">Houghton</strain>
    </source>
</reference>
<feature type="region of interest" description="Disordered" evidence="2">
    <location>
        <begin position="1"/>
        <end position="144"/>
    </location>
</feature>
<sequence>MGGRGWSPAARCSPSSTGSPTAARETEQLEGGNPPFPQTQQCLLDSTDTDISKSMPQPRQAHKDVASTCRDPVEPSTQRRAHSSNALESPLARSAFNSSPDKKETDDANISRGRSAPQAVGSLLMRLQRRSSSTRTSNPLSWRRLRQQAAVAPSVVRSRSSNYASGGAWKWDGNMLVPGDDAKTRALRREALERVRQRAREAREKQRQDSLLLQLEQEQQQQRSQELSRQLMQRTLQRIRENAVKQEEQRQEQLILQQKMMQQAEERKQYCAQHRRALQQKLIRQQREIKNKIRMRAEESVRQSREAKARSHSALGIERP</sequence>
<evidence type="ECO:0000313" key="3">
    <source>
        <dbReference type="EMBL" id="CDJ68384.1"/>
    </source>
</evidence>
<feature type="region of interest" description="Disordered" evidence="2">
    <location>
        <begin position="295"/>
        <end position="320"/>
    </location>
</feature>
<keyword evidence="4" id="KW-1185">Reference proteome</keyword>